<dbReference type="PANTHER" id="PTHR11709">
    <property type="entry name" value="MULTI-COPPER OXIDASE"/>
    <property type="match status" value="1"/>
</dbReference>
<feature type="chain" id="PRO_5025578946" evidence="5">
    <location>
        <begin position="29"/>
        <end position="757"/>
    </location>
</feature>
<reference evidence="9" key="1">
    <citation type="journal article" date="2020" name="Stud. Mycol.">
        <title>101 Dothideomycetes genomes: a test case for predicting lifestyles and emergence of pathogens.</title>
        <authorList>
            <person name="Haridas S."/>
            <person name="Albert R."/>
            <person name="Binder M."/>
            <person name="Bloem J."/>
            <person name="Labutti K."/>
            <person name="Salamov A."/>
            <person name="Andreopoulos B."/>
            <person name="Baker S."/>
            <person name="Barry K."/>
            <person name="Bills G."/>
            <person name="Bluhm B."/>
            <person name="Cannon C."/>
            <person name="Castanera R."/>
            <person name="Culley D."/>
            <person name="Daum C."/>
            <person name="Ezra D."/>
            <person name="Gonzalez J."/>
            <person name="Henrissat B."/>
            <person name="Kuo A."/>
            <person name="Liang C."/>
            <person name="Lipzen A."/>
            <person name="Lutzoni F."/>
            <person name="Magnuson J."/>
            <person name="Mondo S."/>
            <person name="Nolan M."/>
            <person name="Ohm R."/>
            <person name="Pangilinan J."/>
            <person name="Park H.-J."/>
            <person name="Ramirez L."/>
            <person name="Alfaro M."/>
            <person name="Sun H."/>
            <person name="Tritt A."/>
            <person name="Yoshinaga Y."/>
            <person name="Zwiers L.-H."/>
            <person name="Turgeon B."/>
            <person name="Goodwin S."/>
            <person name="Spatafora J."/>
            <person name="Crous P."/>
            <person name="Grigoriev I."/>
        </authorList>
    </citation>
    <scope>NUCLEOTIDE SEQUENCE</scope>
    <source>
        <strain evidence="9">CBS 675.92</strain>
    </source>
</reference>
<feature type="domain" description="Plastocyanin-like" evidence="6">
    <location>
        <begin position="203"/>
        <end position="347"/>
    </location>
</feature>
<dbReference type="SUPFAM" id="SSF49503">
    <property type="entry name" value="Cupredoxins"/>
    <property type="match status" value="3"/>
</dbReference>
<dbReference type="Proteomes" id="UP000800035">
    <property type="component" value="Unassembled WGS sequence"/>
</dbReference>
<dbReference type="InterPro" id="IPR008972">
    <property type="entry name" value="Cupredoxin"/>
</dbReference>
<dbReference type="GO" id="GO:0005507">
    <property type="term" value="F:copper ion binding"/>
    <property type="evidence" value="ECO:0007669"/>
    <property type="project" value="InterPro"/>
</dbReference>
<evidence type="ECO:0000313" key="9">
    <source>
        <dbReference type="EMBL" id="KAF1957319.1"/>
    </source>
</evidence>
<dbReference type="InterPro" id="IPR045087">
    <property type="entry name" value="Cu-oxidase_fam"/>
</dbReference>
<dbReference type="PROSITE" id="PS00080">
    <property type="entry name" value="MULTICOPPER_OXIDASE2"/>
    <property type="match status" value="1"/>
</dbReference>
<evidence type="ECO:0000256" key="4">
    <source>
        <dbReference type="ARBA" id="ARBA00023008"/>
    </source>
</evidence>
<dbReference type="GO" id="GO:0033215">
    <property type="term" value="P:reductive iron assimilation"/>
    <property type="evidence" value="ECO:0007669"/>
    <property type="project" value="TreeGrafter"/>
</dbReference>
<keyword evidence="4" id="KW-0186">Copper</keyword>
<evidence type="ECO:0000259" key="7">
    <source>
        <dbReference type="Pfam" id="PF07731"/>
    </source>
</evidence>
<name>A0A6A5U029_9PLEO</name>
<dbReference type="OrthoDB" id="2121828at2759"/>
<evidence type="ECO:0000259" key="6">
    <source>
        <dbReference type="Pfam" id="PF00394"/>
    </source>
</evidence>
<sequence>MSLLCSLQFKATSLLLLSIFTFFSGVSGQSGFAPDCIAAEKDDFFPPRCQSGETDPLTGIACSSYGYDCIWTVKENTVGTHHRIEVNNAWPPPSIQVAEGQRIRIALVNKLNTEDVTLHFHGLLQESGSVLSDGPQHISQAGVAVGKSYVYDFVASKAGTYWIHSHSPGQYPKGLRSPLIITKATDQNADKWNYDPASENFDKVVALSDHWDDFWDIEKKYDAGLCGGNGLEIPPETQLFNDKPAPKSGSNPEQKVWLQPNNRYRLRFINMSAFARYYIWINDIDMEVIEIDGVMLKPSTSKGIELASGQRVSVVVKIDSNTSTKRIMAISDRRIHTGQDPENKNPPTLARYCKLWPTSSYSKMQYTWGWLVNGAPGNDPHTYGEPTQTELDSYATGTRKWLDVWDEGANINPFYKWRPKLPFTDQNRIPVDKTRQCGNSLCNCNDHDSCHWNPSFAWKFDELAFEPYTPLAAMAPTTYTSAHVHEITLNDDNGYGVMGLGNPKNPRFVPPDAQPSDIPKPVDVNVDYDYPLLTSLLRALWFPAYDFSKYEDPVWYSYNQSYAPQTIIMKKDEVHWFAFRTLRGDHPVHMHGHEFQLISKMPVETTPNPEARVKRFDEYRNNYATIALEYKTNPLRRDTIMVEKGTTVIVAVKANNPGVWALHCHNDFHAFTGMFMQLIEDPANLRDKLGRLDWEEGTGGTWNFRLKMLDWATKPAVSKLLYQNVKKAFTYWGYTGLDVMCGSQVCGFAEDEVTEGS</sequence>
<evidence type="ECO:0000256" key="1">
    <source>
        <dbReference type="ARBA" id="ARBA00010609"/>
    </source>
</evidence>
<dbReference type="Pfam" id="PF07732">
    <property type="entry name" value="Cu-oxidase_3"/>
    <property type="match status" value="1"/>
</dbReference>
<gene>
    <name evidence="9" type="ORF">CC80DRAFT_547232</name>
</gene>
<dbReference type="PROSITE" id="PS00079">
    <property type="entry name" value="MULTICOPPER_OXIDASE1"/>
    <property type="match status" value="2"/>
</dbReference>
<feature type="signal peptide" evidence="5">
    <location>
        <begin position="1"/>
        <end position="28"/>
    </location>
</feature>
<dbReference type="GO" id="GO:0004322">
    <property type="term" value="F:ferroxidase activity"/>
    <property type="evidence" value="ECO:0007669"/>
    <property type="project" value="TreeGrafter"/>
</dbReference>
<keyword evidence="3" id="KW-0560">Oxidoreductase</keyword>
<dbReference type="Pfam" id="PF00394">
    <property type="entry name" value="Cu-oxidase"/>
    <property type="match status" value="1"/>
</dbReference>
<evidence type="ECO:0000313" key="10">
    <source>
        <dbReference type="Proteomes" id="UP000800035"/>
    </source>
</evidence>
<protein>
    <submittedName>
        <fullName evidence="9">Cupredoxin</fullName>
    </submittedName>
</protein>
<dbReference type="Gene3D" id="2.60.40.420">
    <property type="entry name" value="Cupredoxins - blue copper proteins"/>
    <property type="match status" value="3"/>
</dbReference>
<dbReference type="GO" id="GO:0010106">
    <property type="term" value="P:cellular response to iron ion starvation"/>
    <property type="evidence" value="ECO:0007669"/>
    <property type="project" value="TreeGrafter"/>
</dbReference>
<comment type="similarity">
    <text evidence="1">Belongs to the multicopper oxidase family.</text>
</comment>
<evidence type="ECO:0000256" key="2">
    <source>
        <dbReference type="ARBA" id="ARBA00022723"/>
    </source>
</evidence>
<proteinExistence type="inferred from homology"/>
<dbReference type="InterPro" id="IPR001117">
    <property type="entry name" value="Cu-oxidase_2nd"/>
</dbReference>
<keyword evidence="2" id="KW-0479">Metal-binding</keyword>
<evidence type="ECO:0000256" key="5">
    <source>
        <dbReference type="SAM" id="SignalP"/>
    </source>
</evidence>
<feature type="domain" description="Plastocyanin-like" evidence="8">
    <location>
        <begin position="80"/>
        <end position="184"/>
    </location>
</feature>
<organism evidence="9 10">
    <name type="scientific">Byssothecium circinans</name>
    <dbReference type="NCBI Taxonomy" id="147558"/>
    <lineage>
        <taxon>Eukaryota</taxon>
        <taxon>Fungi</taxon>
        <taxon>Dikarya</taxon>
        <taxon>Ascomycota</taxon>
        <taxon>Pezizomycotina</taxon>
        <taxon>Dothideomycetes</taxon>
        <taxon>Pleosporomycetidae</taxon>
        <taxon>Pleosporales</taxon>
        <taxon>Massarineae</taxon>
        <taxon>Massarinaceae</taxon>
        <taxon>Byssothecium</taxon>
    </lineage>
</organism>
<keyword evidence="10" id="KW-1185">Reference proteome</keyword>
<dbReference type="InterPro" id="IPR002355">
    <property type="entry name" value="Cu_oxidase_Cu_BS"/>
</dbReference>
<feature type="domain" description="Plastocyanin-like" evidence="7">
    <location>
        <begin position="567"/>
        <end position="683"/>
    </location>
</feature>
<accession>A0A6A5U029</accession>
<dbReference type="Pfam" id="PF07731">
    <property type="entry name" value="Cu-oxidase_2"/>
    <property type="match status" value="1"/>
</dbReference>
<dbReference type="PANTHER" id="PTHR11709:SF361">
    <property type="entry name" value="IRON TRANSPORT MULTICOPPER OXIDASE FET3"/>
    <property type="match status" value="1"/>
</dbReference>
<dbReference type="AlphaFoldDB" id="A0A6A5U029"/>
<dbReference type="InterPro" id="IPR011707">
    <property type="entry name" value="Cu-oxidase-like_N"/>
</dbReference>
<dbReference type="EMBL" id="ML976989">
    <property type="protein sequence ID" value="KAF1957319.1"/>
    <property type="molecule type" value="Genomic_DNA"/>
</dbReference>
<evidence type="ECO:0000259" key="8">
    <source>
        <dbReference type="Pfam" id="PF07732"/>
    </source>
</evidence>
<dbReference type="InterPro" id="IPR033138">
    <property type="entry name" value="Cu_oxidase_CS"/>
</dbReference>
<dbReference type="InterPro" id="IPR011706">
    <property type="entry name" value="Cu-oxidase_C"/>
</dbReference>
<keyword evidence="5" id="KW-0732">Signal</keyword>
<dbReference type="GO" id="GO:0033573">
    <property type="term" value="C:high-affinity iron permease complex"/>
    <property type="evidence" value="ECO:0007669"/>
    <property type="project" value="TreeGrafter"/>
</dbReference>
<evidence type="ECO:0000256" key="3">
    <source>
        <dbReference type="ARBA" id="ARBA00023002"/>
    </source>
</evidence>